<name>A0A8G1XE70_9ACTN</name>
<accession>A0A8G1XE70</accession>
<dbReference type="RefSeq" id="WP_162869903.1">
    <property type="nucleotide sequence ID" value="NZ_RJVJ01000001.1"/>
</dbReference>
<protein>
    <submittedName>
        <fullName evidence="1">Uncharacterized protein</fullName>
    </submittedName>
</protein>
<comment type="caution">
    <text evidence="1">The sequence shown here is derived from an EMBL/GenBank/DDBJ whole genome shotgun (WGS) entry which is preliminary data.</text>
</comment>
<gene>
    <name evidence="1" type="ORF">EDD39_0656</name>
</gene>
<sequence>MAQYWINRDVSGLPDYQIQAAGYHVEDTFIHFFDAENERVLSIQKSVVQVIERM</sequence>
<evidence type="ECO:0000313" key="1">
    <source>
        <dbReference type="EMBL" id="ROR42532.1"/>
    </source>
</evidence>
<organism evidence="1 2">
    <name type="scientific">Kitasatospora cineracea</name>
    <dbReference type="NCBI Taxonomy" id="88074"/>
    <lineage>
        <taxon>Bacteria</taxon>
        <taxon>Bacillati</taxon>
        <taxon>Actinomycetota</taxon>
        <taxon>Actinomycetes</taxon>
        <taxon>Kitasatosporales</taxon>
        <taxon>Streptomycetaceae</taxon>
        <taxon>Kitasatospora</taxon>
    </lineage>
</organism>
<evidence type="ECO:0000313" key="2">
    <source>
        <dbReference type="Proteomes" id="UP000267408"/>
    </source>
</evidence>
<proteinExistence type="predicted"/>
<dbReference type="EMBL" id="RJVJ01000001">
    <property type="protein sequence ID" value="ROR42532.1"/>
    <property type="molecule type" value="Genomic_DNA"/>
</dbReference>
<dbReference type="Proteomes" id="UP000267408">
    <property type="component" value="Unassembled WGS sequence"/>
</dbReference>
<dbReference type="AlphaFoldDB" id="A0A8G1XE70"/>
<reference evidence="1 2" key="1">
    <citation type="submission" date="2018-11" db="EMBL/GenBank/DDBJ databases">
        <title>Sequencing the genomes of 1000 actinobacteria strains.</title>
        <authorList>
            <person name="Klenk H.-P."/>
        </authorList>
    </citation>
    <scope>NUCLEOTIDE SEQUENCE [LARGE SCALE GENOMIC DNA]</scope>
    <source>
        <strain evidence="1 2">DSM 44780</strain>
    </source>
</reference>